<reference evidence="2 3" key="1">
    <citation type="submission" date="2019-10" db="EMBL/GenBank/DDBJ databases">
        <title>Nocardia macrotermitis sp. nov. and Nocardia aurantia sp. nov., isolated from the gut of fungus growing-termite Macrotermes natalensis.</title>
        <authorList>
            <person name="Benndorf R."/>
            <person name="Schwitalla J."/>
            <person name="Martin K."/>
            <person name="De Beer W."/>
            <person name="Kaster A.-K."/>
            <person name="Vollmers J."/>
            <person name="Poulsen M."/>
            <person name="Beemelmanns C."/>
        </authorList>
    </citation>
    <scope>NUCLEOTIDE SEQUENCE [LARGE SCALE GENOMIC DNA]</scope>
    <source>
        <strain evidence="2 3">RB20</strain>
    </source>
</reference>
<proteinExistence type="predicted"/>
<dbReference type="OrthoDB" id="3399802at2"/>
<dbReference type="InterPro" id="IPR036390">
    <property type="entry name" value="WH_DNA-bd_sf"/>
</dbReference>
<gene>
    <name evidence="2" type="ORF">NRB20_16180</name>
</gene>
<sequence length="233" mass="25327">MRSSAPTDPDKPRPARPHGRRGDVLSALRDSREPLSILDLAARLGVHANTVRFHLDALVSAGRAEQVTPERTGPGRPAQLFRVRPGMDPAGPRNYRVLAQILLTELETAADPGAHAIRAGQVWGRRMTSPDTARSATDALLHALHDLGFDPQPDAADRNRIMLRHCPFLDLVEERPALVCAVHLGLMRGVLDARHAPVTVDRLEAFARPDLCLAHLTPTDGQQSAAEQTGHTP</sequence>
<comment type="caution">
    <text evidence="2">The sequence shown here is derived from an EMBL/GenBank/DDBJ whole genome shotgun (WGS) entry which is preliminary data.</text>
</comment>
<dbReference type="AlphaFoldDB" id="A0A7K0CYH5"/>
<keyword evidence="3" id="KW-1185">Reference proteome</keyword>
<dbReference type="Pfam" id="PF12840">
    <property type="entry name" value="HTH_20"/>
    <property type="match status" value="1"/>
</dbReference>
<dbReference type="EMBL" id="WEGK01000003">
    <property type="protein sequence ID" value="MQY18539.1"/>
    <property type="molecule type" value="Genomic_DNA"/>
</dbReference>
<feature type="region of interest" description="Disordered" evidence="1">
    <location>
        <begin position="1"/>
        <end position="25"/>
    </location>
</feature>
<accession>A0A7K0CYH5</accession>
<evidence type="ECO:0000256" key="1">
    <source>
        <dbReference type="SAM" id="MobiDB-lite"/>
    </source>
</evidence>
<protein>
    <recommendedName>
        <fullName evidence="4">Transcriptional regulator</fullName>
    </recommendedName>
</protein>
<dbReference type="RefSeq" id="WP_153409056.1">
    <property type="nucleotide sequence ID" value="NZ_WEGK01000003.1"/>
</dbReference>
<evidence type="ECO:0000313" key="3">
    <source>
        <dbReference type="Proteomes" id="UP000438448"/>
    </source>
</evidence>
<evidence type="ECO:0008006" key="4">
    <source>
        <dbReference type="Google" id="ProtNLM"/>
    </source>
</evidence>
<dbReference type="Gene3D" id="1.10.10.10">
    <property type="entry name" value="Winged helix-like DNA-binding domain superfamily/Winged helix DNA-binding domain"/>
    <property type="match status" value="1"/>
</dbReference>
<organism evidence="2 3">
    <name type="scientific">Nocardia macrotermitis</name>
    <dbReference type="NCBI Taxonomy" id="2585198"/>
    <lineage>
        <taxon>Bacteria</taxon>
        <taxon>Bacillati</taxon>
        <taxon>Actinomycetota</taxon>
        <taxon>Actinomycetes</taxon>
        <taxon>Mycobacteriales</taxon>
        <taxon>Nocardiaceae</taxon>
        <taxon>Nocardia</taxon>
    </lineage>
</organism>
<name>A0A7K0CYH5_9NOCA</name>
<evidence type="ECO:0000313" key="2">
    <source>
        <dbReference type="EMBL" id="MQY18539.1"/>
    </source>
</evidence>
<dbReference type="InterPro" id="IPR036388">
    <property type="entry name" value="WH-like_DNA-bd_sf"/>
</dbReference>
<dbReference type="Proteomes" id="UP000438448">
    <property type="component" value="Unassembled WGS sequence"/>
</dbReference>
<dbReference type="SUPFAM" id="SSF46785">
    <property type="entry name" value="Winged helix' DNA-binding domain"/>
    <property type="match status" value="1"/>
</dbReference>